<dbReference type="Proteomes" id="UP001430306">
    <property type="component" value="Unassembled WGS sequence"/>
</dbReference>
<proteinExistence type="predicted"/>
<dbReference type="InterPro" id="IPR058907">
    <property type="entry name" value="P29_N"/>
</dbReference>
<dbReference type="Pfam" id="PF25841">
    <property type="entry name" value="Ulvan_lyase_C"/>
    <property type="match status" value="1"/>
</dbReference>
<comment type="caution">
    <text evidence="3">The sequence shown here is derived from an EMBL/GenBank/DDBJ whole genome shotgun (WGS) entry which is preliminary data.</text>
</comment>
<name>A0ABS8NMD7_9BACT</name>
<dbReference type="InterPro" id="IPR008928">
    <property type="entry name" value="6-hairpin_glycosidase_sf"/>
</dbReference>
<gene>
    <name evidence="3" type="ORF">LOC71_20865</name>
</gene>
<evidence type="ECO:0000259" key="2">
    <source>
        <dbReference type="Pfam" id="PF25841"/>
    </source>
</evidence>
<dbReference type="Pfam" id="PF25840">
    <property type="entry name" value="Ulvan_lyase_N"/>
    <property type="match status" value="1"/>
</dbReference>
<feature type="domain" description="Broad-specificity ulvan lyase C-terminal" evidence="2">
    <location>
        <begin position="405"/>
        <end position="651"/>
    </location>
</feature>
<dbReference type="RefSeq" id="WP_230276428.1">
    <property type="nucleotide sequence ID" value="NZ_JAJKFW010000059.1"/>
</dbReference>
<sequence>MLRREFARLISLVTLGGLYGTRQVGAAEPVEESQKIITKELHALAKDLLSEWCDGMLRRQIRATGDITLDGALRCDACGHLHGRCSDALYPFLRMANTTKQPKYLDAAVAAFDWAEKNVSREDGSWTTGTNPRSWRGTSIFGAIARAEALHYHGEILDESRRNAWLERLDRAAGGYLYSGFREIDFTNLNYGMTAVYGFHLFGRVLNDPKYTRRSEQLAASAKEFFTEPNRLLWGEGKPNDNRSGRGLPAVDLGYNVEESLNGLVLYALDVNDASLLEFLTKSLEGHLQFMLPDGAWDNSWGTRSAKWSYWGSRTTDGCQPAYALIADRNPAFETAALRNAELLKRCTSDGLLHGGPHYVSHQVAPCVHHTFAHAKAMALLLDKTQPTETKREIQPLPRLSSTGVKHFPELDVWLASKGPWRATVSAYDSIYKTKSTDHIQQPTGGSLALLHHTRVGTVLASSMARYLLVEPLNQQPQPGQDFPLTTRIERRVGEHWYTNLYDLEATVTSHETGKELRFEVATQLQDEDRQRDEASRDQFQLNYCLQDDRVQISASPLTSGQDQGGFSLVVPIISPSGETVRFVSKTQIEIEKPEGRVVCSANVPLRLESNAIDQKSPGRIFNMVPGMEALPIIAEYSGENPDEIRVEISVV</sequence>
<organism evidence="3 4">
    <name type="scientific">Rhodopirellula halodulae</name>
    <dbReference type="NCBI Taxonomy" id="2894198"/>
    <lineage>
        <taxon>Bacteria</taxon>
        <taxon>Pseudomonadati</taxon>
        <taxon>Planctomycetota</taxon>
        <taxon>Planctomycetia</taxon>
        <taxon>Pirellulales</taxon>
        <taxon>Pirellulaceae</taxon>
        <taxon>Rhodopirellula</taxon>
    </lineage>
</organism>
<feature type="domain" description="Broad-specificity ulvan lyase N-terminal" evidence="1">
    <location>
        <begin position="49"/>
        <end position="399"/>
    </location>
</feature>
<protein>
    <submittedName>
        <fullName evidence="3">Uncharacterized protein</fullName>
    </submittedName>
</protein>
<dbReference type="InterPro" id="IPR058908">
    <property type="entry name" value="P29_C"/>
</dbReference>
<evidence type="ECO:0000313" key="3">
    <source>
        <dbReference type="EMBL" id="MCC9644733.1"/>
    </source>
</evidence>
<accession>A0ABS8NMD7</accession>
<dbReference type="SUPFAM" id="SSF48208">
    <property type="entry name" value="Six-hairpin glycosidases"/>
    <property type="match status" value="1"/>
</dbReference>
<keyword evidence="4" id="KW-1185">Reference proteome</keyword>
<evidence type="ECO:0000259" key="1">
    <source>
        <dbReference type="Pfam" id="PF25840"/>
    </source>
</evidence>
<dbReference type="EMBL" id="JAJKFW010000059">
    <property type="protein sequence ID" value="MCC9644733.1"/>
    <property type="molecule type" value="Genomic_DNA"/>
</dbReference>
<reference evidence="3" key="1">
    <citation type="submission" date="2021-11" db="EMBL/GenBank/DDBJ databases">
        <title>Genome sequence.</title>
        <authorList>
            <person name="Sun Q."/>
        </authorList>
    </citation>
    <scope>NUCLEOTIDE SEQUENCE</scope>
    <source>
        <strain evidence="3">JC740</strain>
    </source>
</reference>
<evidence type="ECO:0000313" key="4">
    <source>
        <dbReference type="Proteomes" id="UP001430306"/>
    </source>
</evidence>